<comment type="subcellular location">
    <subcellularLocation>
        <location evidence="2 18">Mitochondrion inner membrane</location>
        <topology evidence="2 18">Multi-pass membrane protein</topology>
    </subcellularLocation>
</comment>
<comment type="function">
    <text evidence="18">Core subunit of the mitochondrial membrane respiratory chain NADH dehydrogenase (Complex I) which catalyzes electron transfer from NADH through the respiratory chain, using ubiquinone as an electron acceptor. Essential for the catalytic activity and assembly of complex I.</text>
</comment>
<evidence type="ECO:0000256" key="14">
    <source>
        <dbReference type="ARBA" id="ARBA00023075"/>
    </source>
</evidence>
<evidence type="ECO:0000256" key="4">
    <source>
        <dbReference type="ARBA" id="ARBA00012944"/>
    </source>
</evidence>
<feature type="transmembrane region" description="Helical" evidence="18">
    <location>
        <begin position="189"/>
        <end position="211"/>
    </location>
</feature>
<evidence type="ECO:0000259" key="19">
    <source>
        <dbReference type="Pfam" id="PF00361"/>
    </source>
</evidence>
<reference evidence="20" key="1">
    <citation type="journal article" date="2021" name="Int. J. Mol. Sci.">
        <title>Mitochondrial Genomes, Phylogenetic Associations, and SNP Recovery for the Key Invasive Ponto-Caspian Amphipods in Europe.</title>
        <authorList>
            <person name="Mamos T."/>
            <person name="Grabowski M."/>
            <person name="Rewicz T."/>
            <person name="Bojko J."/>
            <person name="Strapagiel D."/>
            <person name="Burzynski A."/>
        </authorList>
    </citation>
    <scope>NUCLEOTIDE SEQUENCE</scope>
    <source>
        <strain evidence="20">PPOv0</strain>
    </source>
</reference>
<evidence type="ECO:0000313" key="20">
    <source>
        <dbReference type="EMBL" id="DAZ91355.1"/>
    </source>
</evidence>
<keyword evidence="15 18" id="KW-0496">Mitochondrion</keyword>
<keyword evidence="11 18" id="KW-0249">Electron transport</keyword>
<keyword evidence="12 18" id="KW-1133">Transmembrane helix</keyword>
<name>A0A9N7ABD0_9CRUS</name>
<evidence type="ECO:0000256" key="5">
    <source>
        <dbReference type="ARBA" id="ARBA00021008"/>
    </source>
</evidence>
<dbReference type="InterPro" id="IPR001750">
    <property type="entry name" value="ND/Mrp_TM"/>
</dbReference>
<feature type="domain" description="NADH:quinone oxidoreductase/Mrp antiporter transmembrane" evidence="19">
    <location>
        <begin position="24"/>
        <end position="277"/>
    </location>
</feature>
<keyword evidence="6" id="KW-0813">Transport</keyword>
<keyword evidence="13 18" id="KW-0520">NAD</keyword>
<dbReference type="EC" id="7.1.1.2" evidence="4 18"/>
<keyword evidence="14 18" id="KW-0830">Ubiquinone</keyword>
<evidence type="ECO:0000256" key="3">
    <source>
        <dbReference type="ARBA" id="ARBA00007012"/>
    </source>
</evidence>
<dbReference type="Pfam" id="PF00361">
    <property type="entry name" value="Proton_antipo_M"/>
    <property type="match status" value="1"/>
</dbReference>
<comment type="function">
    <text evidence="1">Core subunit of the mitochondrial membrane respiratory chain NADH dehydrogenase (Complex I) that is believed to belong to the minimal assembly required for catalysis. Complex I functions in the transfer of electrons from NADH to the respiratory chain. The immediate electron acceptor for the enzyme is believed to be ubiquinone.</text>
</comment>
<evidence type="ECO:0000256" key="18">
    <source>
        <dbReference type="RuleBase" id="RU003403"/>
    </source>
</evidence>
<protein>
    <recommendedName>
        <fullName evidence="5 18">NADH-ubiquinone oxidoreductase chain 2</fullName>
        <ecNumber evidence="4 18">7.1.1.2</ecNumber>
    </recommendedName>
</protein>
<feature type="transmembrane region" description="Helical" evidence="18">
    <location>
        <begin position="85"/>
        <end position="102"/>
    </location>
</feature>
<evidence type="ECO:0000256" key="15">
    <source>
        <dbReference type="ARBA" id="ARBA00023128"/>
    </source>
</evidence>
<dbReference type="PANTHER" id="PTHR46552:SF1">
    <property type="entry name" value="NADH-UBIQUINONE OXIDOREDUCTASE CHAIN 2"/>
    <property type="match status" value="1"/>
</dbReference>
<evidence type="ECO:0000256" key="17">
    <source>
        <dbReference type="ARBA" id="ARBA00049551"/>
    </source>
</evidence>
<sequence>MLTHPANLVFLLTLFLSMLISVSANSWFMVWLGLEINLLSFIPLLTHKKNKYSSESALKYFLTQAFASMLIMICALLALNKNVSYFLLLFAFLLKAGAAPSHQWMPSMVDGLSWNMIILLMTAQKLVPLVLIFYLCKTHSMYNFISVYIVFSAIIGSIGGLNQYSLRKILTYSSISHMSWMLMSMQSKAWLWCMYFVMYSWVLISLILLLSQANAYNLSHIITLNKSYLSMILALSLMSLGGLPPFTGFVPKLMVVQDMFTNPNMILALPLLIGTFLSLFFYIRVVFTNLLLSSSSVLLYKPVKMSMSALMINLVGLLTPSVFLIYF</sequence>
<dbReference type="GO" id="GO:0005743">
    <property type="term" value="C:mitochondrial inner membrane"/>
    <property type="evidence" value="ECO:0007669"/>
    <property type="project" value="UniProtKB-SubCell"/>
</dbReference>
<keyword evidence="8 18" id="KW-0812">Transmembrane</keyword>
<geneLocation type="mitochondrion" evidence="20"/>
<evidence type="ECO:0000256" key="13">
    <source>
        <dbReference type="ARBA" id="ARBA00023027"/>
    </source>
</evidence>
<evidence type="ECO:0000256" key="11">
    <source>
        <dbReference type="ARBA" id="ARBA00022982"/>
    </source>
</evidence>
<dbReference type="InterPro" id="IPR003917">
    <property type="entry name" value="NADH_UbQ_OxRdtase_chain2"/>
</dbReference>
<feature type="transmembrane region" description="Helical" evidence="18">
    <location>
        <begin position="141"/>
        <end position="161"/>
    </location>
</feature>
<feature type="transmembrane region" description="Helical" evidence="18">
    <location>
        <begin position="58"/>
        <end position="79"/>
    </location>
</feature>
<keyword evidence="9 18" id="KW-0999">Mitochondrion inner membrane</keyword>
<evidence type="ECO:0000256" key="6">
    <source>
        <dbReference type="ARBA" id="ARBA00022448"/>
    </source>
</evidence>
<comment type="catalytic activity">
    <reaction evidence="17 18">
        <text>a ubiquinone + NADH + 5 H(+)(in) = a ubiquinol + NAD(+) + 4 H(+)(out)</text>
        <dbReference type="Rhea" id="RHEA:29091"/>
        <dbReference type="Rhea" id="RHEA-COMP:9565"/>
        <dbReference type="Rhea" id="RHEA-COMP:9566"/>
        <dbReference type="ChEBI" id="CHEBI:15378"/>
        <dbReference type="ChEBI" id="CHEBI:16389"/>
        <dbReference type="ChEBI" id="CHEBI:17976"/>
        <dbReference type="ChEBI" id="CHEBI:57540"/>
        <dbReference type="ChEBI" id="CHEBI:57945"/>
        <dbReference type="EC" id="7.1.1.2"/>
    </reaction>
</comment>
<evidence type="ECO:0000256" key="8">
    <source>
        <dbReference type="ARBA" id="ARBA00022692"/>
    </source>
</evidence>
<dbReference type="AlphaFoldDB" id="A0A9N7ABD0"/>
<dbReference type="InterPro" id="IPR050175">
    <property type="entry name" value="Complex_I_Subunit_2"/>
</dbReference>
<proteinExistence type="inferred from homology"/>
<reference evidence="20" key="2">
    <citation type="submission" date="2021-08" db="EMBL/GenBank/DDBJ databases">
        <authorList>
            <person name="Burzynski A."/>
        </authorList>
    </citation>
    <scope>NUCLEOTIDE SEQUENCE</scope>
    <source>
        <strain evidence="20">PPOv0</strain>
    </source>
</reference>
<evidence type="ECO:0000256" key="16">
    <source>
        <dbReference type="ARBA" id="ARBA00023136"/>
    </source>
</evidence>
<feature type="transmembrane region" description="Helical" evidence="18">
    <location>
        <begin position="307"/>
        <end position="326"/>
    </location>
</feature>
<dbReference type="PANTHER" id="PTHR46552">
    <property type="entry name" value="NADH-UBIQUINONE OXIDOREDUCTASE CHAIN 2"/>
    <property type="match status" value="1"/>
</dbReference>
<feature type="transmembrane region" description="Helical" evidence="18">
    <location>
        <begin position="5"/>
        <end position="22"/>
    </location>
</feature>
<keyword evidence="7 18" id="KW-0679">Respiratory chain</keyword>
<dbReference type="GO" id="GO:0006120">
    <property type="term" value="P:mitochondrial electron transport, NADH to ubiquinone"/>
    <property type="evidence" value="ECO:0007669"/>
    <property type="project" value="InterPro"/>
</dbReference>
<feature type="transmembrane region" description="Helical" evidence="18">
    <location>
        <begin position="266"/>
        <end position="287"/>
    </location>
</feature>
<evidence type="ECO:0000256" key="9">
    <source>
        <dbReference type="ARBA" id="ARBA00022792"/>
    </source>
</evidence>
<evidence type="ECO:0000256" key="2">
    <source>
        <dbReference type="ARBA" id="ARBA00004448"/>
    </source>
</evidence>
<dbReference type="EMBL" id="BK059235">
    <property type="protein sequence ID" value="DAZ91355.1"/>
    <property type="molecule type" value="Genomic_DNA"/>
</dbReference>
<dbReference type="PRINTS" id="PR01436">
    <property type="entry name" value="NADHDHGNASE2"/>
</dbReference>
<dbReference type="GO" id="GO:0008137">
    <property type="term" value="F:NADH dehydrogenase (ubiquinone) activity"/>
    <property type="evidence" value="ECO:0007669"/>
    <property type="project" value="UniProtKB-EC"/>
</dbReference>
<organism evidence="20">
    <name type="scientific">Pandorites podoceroides</name>
    <dbReference type="NCBI Taxonomy" id="1842081"/>
    <lineage>
        <taxon>Eukaryota</taxon>
        <taxon>Metazoa</taxon>
        <taxon>Ecdysozoa</taxon>
        <taxon>Arthropoda</taxon>
        <taxon>Crustacea</taxon>
        <taxon>Multicrustacea</taxon>
        <taxon>Malacostraca</taxon>
        <taxon>Eumalacostraca</taxon>
        <taxon>Peracarida</taxon>
        <taxon>Amphipoda</taxon>
        <taxon>Senticaudata</taxon>
        <taxon>Gammarida</taxon>
        <taxon>Gammaridira</taxon>
        <taxon>Gammaroidea</taxon>
        <taxon>Pontogammaridae</taxon>
        <taxon>Pandorites</taxon>
    </lineage>
</organism>
<evidence type="ECO:0000256" key="10">
    <source>
        <dbReference type="ARBA" id="ARBA00022967"/>
    </source>
</evidence>
<evidence type="ECO:0000256" key="1">
    <source>
        <dbReference type="ARBA" id="ARBA00003257"/>
    </source>
</evidence>
<keyword evidence="16 18" id="KW-0472">Membrane</keyword>
<accession>A0A9N7ABD0</accession>
<feature type="transmembrane region" description="Helical" evidence="18">
    <location>
        <begin position="231"/>
        <end position="254"/>
    </location>
</feature>
<evidence type="ECO:0000256" key="12">
    <source>
        <dbReference type="ARBA" id="ARBA00022989"/>
    </source>
</evidence>
<evidence type="ECO:0000256" key="7">
    <source>
        <dbReference type="ARBA" id="ARBA00022660"/>
    </source>
</evidence>
<keyword evidence="10 18" id="KW-1278">Translocase</keyword>
<comment type="similarity">
    <text evidence="3 18">Belongs to the complex I subunit 2 family.</text>
</comment>
<feature type="transmembrane region" description="Helical" evidence="18">
    <location>
        <begin position="114"/>
        <end position="135"/>
    </location>
</feature>